<evidence type="ECO:0000256" key="1">
    <source>
        <dbReference type="ARBA" id="ARBA00004141"/>
    </source>
</evidence>
<protein>
    <recommendedName>
        <fullName evidence="7">Tetraspanin</fullName>
    </recommendedName>
</protein>
<dbReference type="PANTHER" id="PTHR19282:SF530">
    <property type="entry name" value="TETRASPANIN"/>
    <property type="match status" value="1"/>
</dbReference>
<feature type="disulfide bond" evidence="6">
    <location>
        <begin position="180"/>
        <end position="207"/>
    </location>
</feature>
<accession>A0A0K0E2K6</accession>
<evidence type="ECO:0000256" key="7">
    <source>
        <dbReference type="RuleBase" id="RU361218"/>
    </source>
</evidence>
<dbReference type="AlphaFoldDB" id="A0A0K0E2K6"/>
<evidence type="ECO:0000256" key="4">
    <source>
        <dbReference type="ARBA" id="ARBA00022989"/>
    </source>
</evidence>
<dbReference type="PANTHER" id="PTHR19282">
    <property type="entry name" value="TETRASPANIN"/>
    <property type="match status" value="1"/>
</dbReference>
<comment type="similarity">
    <text evidence="2 7">Belongs to the tetraspanin (TM4SF) family.</text>
</comment>
<evidence type="ECO:0000256" key="2">
    <source>
        <dbReference type="ARBA" id="ARBA00006840"/>
    </source>
</evidence>
<dbReference type="PIRSF" id="PIRSF002419">
    <property type="entry name" value="Tetraspanin"/>
    <property type="match status" value="1"/>
</dbReference>
<dbReference type="Pfam" id="PF00335">
    <property type="entry name" value="Tetraspanin"/>
    <property type="match status" value="1"/>
</dbReference>
<reference evidence="9" key="1">
    <citation type="submission" date="2015-08" db="UniProtKB">
        <authorList>
            <consortium name="WormBaseParasite"/>
        </authorList>
    </citation>
    <scope>IDENTIFICATION</scope>
</reference>
<dbReference type="PRINTS" id="PR00259">
    <property type="entry name" value="TMFOUR"/>
</dbReference>
<feature type="transmembrane region" description="Helical" evidence="7">
    <location>
        <begin position="221"/>
        <end position="244"/>
    </location>
</feature>
<dbReference type="Proteomes" id="UP000035681">
    <property type="component" value="Unplaced"/>
</dbReference>
<dbReference type="GO" id="GO:0005886">
    <property type="term" value="C:plasma membrane"/>
    <property type="evidence" value="ECO:0007669"/>
    <property type="project" value="TreeGrafter"/>
</dbReference>
<evidence type="ECO:0000256" key="5">
    <source>
        <dbReference type="ARBA" id="ARBA00023136"/>
    </source>
</evidence>
<dbReference type="InterPro" id="IPR018499">
    <property type="entry name" value="Tetraspanin/Peripherin"/>
</dbReference>
<dbReference type="SUPFAM" id="SSF48652">
    <property type="entry name" value="Tetraspanin"/>
    <property type="match status" value="1"/>
</dbReference>
<keyword evidence="3 7" id="KW-0812">Transmembrane</keyword>
<keyword evidence="5 7" id="KW-0472">Membrane</keyword>
<evidence type="ECO:0000256" key="6">
    <source>
        <dbReference type="PIRSR" id="PIRSR002419-1"/>
    </source>
</evidence>
<evidence type="ECO:0000313" key="9">
    <source>
        <dbReference type="WBParaSite" id="SSTP_0000372400.1"/>
    </source>
</evidence>
<dbReference type="InterPro" id="IPR000301">
    <property type="entry name" value="Tetraspanin_animals"/>
</dbReference>
<dbReference type="InterPro" id="IPR008952">
    <property type="entry name" value="Tetraspanin_EC2_sf"/>
</dbReference>
<evidence type="ECO:0000313" key="8">
    <source>
        <dbReference type="Proteomes" id="UP000035681"/>
    </source>
</evidence>
<sequence length="256" mass="28851">MLVEVCYNDNDSPYIGISIKSYINMVYGCGNQLIKFFVFASNFLIFSLGAVIFSVSLWANLDTKFSIHLRQYFETLNLDDSYIDELAKYQASLWVLVAIGALLLFVGFLGCCGACSENSVLLSLYGIILFILTLIQIGAIVMALMSRPEFEEIIMKALKYSAKDDLRRKQLLPIEKAFQCCGATPDTKEMFIQLNECPENYTEFPDCYTVITDLLSQKSEVLAVVGLLLIIIQFFGIIFSCVLCKAFRDRGLSYYA</sequence>
<feature type="transmembrane region" description="Helical" evidence="7">
    <location>
        <begin position="36"/>
        <end position="59"/>
    </location>
</feature>
<evidence type="ECO:0000256" key="3">
    <source>
        <dbReference type="ARBA" id="ARBA00022692"/>
    </source>
</evidence>
<keyword evidence="8" id="KW-1185">Reference proteome</keyword>
<keyword evidence="6" id="KW-1015">Disulfide bond</keyword>
<feature type="transmembrane region" description="Helical" evidence="7">
    <location>
        <begin position="122"/>
        <end position="145"/>
    </location>
</feature>
<comment type="subcellular location">
    <subcellularLocation>
        <location evidence="1 7">Membrane</location>
        <topology evidence="1 7">Multi-pass membrane protein</topology>
    </subcellularLocation>
</comment>
<proteinExistence type="inferred from homology"/>
<dbReference type="WBParaSite" id="TCONS_00008172.p1">
    <property type="protein sequence ID" value="TCONS_00008172.p1"/>
    <property type="gene ID" value="XLOC_006147"/>
</dbReference>
<dbReference type="STRING" id="6248.A0A0K0E2K6"/>
<organism evidence="9">
    <name type="scientific">Strongyloides stercoralis</name>
    <name type="common">Threadworm</name>
    <dbReference type="NCBI Taxonomy" id="6248"/>
    <lineage>
        <taxon>Eukaryota</taxon>
        <taxon>Metazoa</taxon>
        <taxon>Ecdysozoa</taxon>
        <taxon>Nematoda</taxon>
        <taxon>Chromadorea</taxon>
        <taxon>Rhabditida</taxon>
        <taxon>Tylenchina</taxon>
        <taxon>Panagrolaimomorpha</taxon>
        <taxon>Strongyloidoidea</taxon>
        <taxon>Strongyloididae</taxon>
        <taxon>Strongyloides</taxon>
    </lineage>
</organism>
<dbReference type="WBParaSite" id="SSTP_0000372400.1">
    <property type="protein sequence ID" value="SSTP_0000372400.1"/>
    <property type="gene ID" value="SSTP_0000372400"/>
</dbReference>
<feature type="transmembrane region" description="Helical" evidence="7">
    <location>
        <begin position="91"/>
        <end position="115"/>
    </location>
</feature>
<keyword evidence="4 7" id="KW-1133">Transmembrane helix</keyword>
<feature type="disulfide bond" evidence="6">
    <location>
        <begin position="181"/>
        <end position="197"/>
    </location>
</feature>
<name>A0A0K0E2K6_STRER</name>